<feature type="compositionally biased region" description="Basic and acidic residues" evidence="1">
    <location>
        <begin position="1"/>
        <end position="12"/>
    </location>
</feature>
<gene>
    <name evidence="2" type="ORF">GCM10010411_69300</name>
</gene>
<evidence type="ECO:0000256" key="1">
    <source>
        <dbReference type="SAM" id="MobiDB-lite"/>
    </source>
</evidence>
<organism evidence="2 3">
    <name type="scientific">Actinomadura fulvescens</name>
    <dbReference type="NCBI Taxonomy" id="46160"/>
    <lineage>
        <taxon>Bacteria</taxon>
        <taxon>Bacillati</taxon>
        <taxon>Actinomycetota</taxon>
        <taxon>Actinomycetes</taxon>
        <taxon>Streptosporangiales</taxon>
        <taxon>Thermomonosporaceae</taxon>
        <taxon>Actinomadura</taxon>
    </lineage>
</organism>
<dbReference type="Proteomes" id="UP001501509">
    <property type="component" value="Unassembled WGS sequence"/>
</dbReference>
<keyword evidence="3" id="KW-1185">Reference proteome</keyword>
<comment type="caution">
    <text evidence="2">The sequence shown here is derived from an EMBL/GenBank/DDBJ whole genome shotgun (WGS) entry which is preliminary data.</text>
</comment>
<sequence length="82" mass="8444">MGTREHGDRVELDGTEVLQQGRDSPAAASGGAQQALRAQLEAADFVGGQFNVAHAAIVRHDTDKTPSAVAVAVAPVAVARVR</sequence>
<evidence type="ECO:0000313" key="3">
    <source>
        <dbReference type="Proteomes" id="UP001501509"/>
    </source>
</evidence>
<name>A0ABN3QD32_9ACTN</name>
<protein>
    <submittedName>
        <fullName evidence="2">Uncharacterized protein</fullName>
    </submittedName>
</protein>
<feature type="region of interest" description="Disordered" evidence="1">
    <location>
        <begin position="1"/>
        <end position="33"/>
    </location>
</feature>
<proteinExistence type="predicted"/>
<dbReference type="EMBL" id="BAAATD010000011">
    <property type="protein sequence ID" value="GAA2623311.1"/>
    <property type="molecule type" value="Genomic_DNA"/>
</dbReference>
<reference evidence="2 3" key="1">
    <citation type="journal article" date="2019" name="Int. J. Syst. Evol. Microbiol.">
        <title>The Global Catalogue of Microorganisms (GCM) 10K type strain sequencing project: providing services to taxonomists for standard genome sequencing and annotation.</title>
        <authorList>
            <consortium name="The Broad Institute Genomics Platform"/>
            <consortium name="The Broad Institute Genome Sequencing Center for Infectious Disease"/>
            <person name="Wu L."/>
            <person name="Ma J."/>
        </authorList>
    </citation>
    <scope>NUCLEOTIDE SEQUENCE [LARGE SCALE GENOMIC DNA]</scope>
    <source>
        <strain evidence="2 3">JCM 6833</strain>
    </source>
</reference>
<evidence type="ECO:0000313" key="2">
    <source>
        <dbReference type="EMBL" id="GAA2623311.1"/>
    </source>
</evidence>
<accession>A0ABN3QD32</accession>